<organism evidence="8 9">
    <name type="scientific">Phreatobacter aquaticus</name>
    <dbReference type="NCBI Taxonomy" id="2570229"/>
    <lineage>
        <taxon>Bacteria</taxon>
        <taxon>Pseudomonadati</taxon>
        <taxon>Pseudomonadota</taxon>
        <taxon>Alphaproteobacteria</taxon>
        <taxon>Hyphomicrobiales</taxon>
        <taxon>Phreatobacteraceae</taxon>
        <taxon>Phreatobacter</taxon>
    </lineage>
</organism>
<gene>
    <name evidence="8" type="ORF">E8L99_06755</name>
</gene>
<evidence type="ECO:0000313" key="9">
    <source>
        <dbReference type="Proteomes" id="UP000298588"/>
    </source>
</evidence>
<feature type="domain" description="Lytic transglycosylase MltA" evidence="7">
    <location>
        <begin position="218"/>
        <end position="374"/>
    </location>
</feature>
<dbReference type="RefSeq" id="WP_137098824.1">
    <property type="nucleotide sequence ID" value="NZ_CP039865.1"/>
</dbReference>
<evidence type="ECO:0000256" key="5">
    <source>
        <dbReference type="ARBA" id="ARBA00030918"/>
    </source>
</evidence>
<dbReference type="GO" id="GO:0009254">
    <property type="term" value="P:peptidoglycan turnover"/>
    <property type="evidence" value="ECO:0007669"/>
    <property type="project" value="InterPro"/>
</dbReference>
<dbReference type="InterPro" id="IPR026044">
    <property type="entry name" value="MltA"/>
</dbReference>
<dbReference type="AlphaFoldDB" id="A0A4D7QBT3"/>
<dbReference type="CDD" id="cd14668">
    <property type="entry name" value="mlta_B"/>
    <property type="match status" value="1"/>
</dbReference>
<accession>A0A4D7QBT3</accession>
<dbReference type="Gene3D" id="2.40.240.50">
    <property type="entry name" value="Barwin-like endoglucanases"/>
    <property type="match status" value="1"/>
</dbReference>
<dbReference type="SUPFAM" id="SSF50685">
    <property type="entry name" value="Barwin-like endoglucanases"/>
    <property type="match status" value="1"/>
</dbReference>
<dbReference type="Pfam" id="PF06725">
    <property type="entry name" value="3D"/>
    <property type="match status" value="1"/>
</dbReference>
<dbReference type="GO" id="GO:0008933">
    <property type="term" value="F:peptidoglycan lytic transglycosylase activity"/>
    <property type="evidence" value="ECO:0007669"/>
    <property type="project" value="TreeGrafter"/>
</dbReference>
<dbReference type="GO" id="GO:0071555">
    <property type="term" value="P:cell wall organization"/>
    <property type="evidence" value="ECO:0007669"/>
    <property type="project" value="UniProtKB-KW"/>
</dbReference>
<keyword evidence="3" id="KW-0456">Lyase</keyword>
<dbReference type="PROSITE" id="PS51257">
    <property type="entry name" value="PROKAR_LIPOPROTEIN"/>
    <property type="match status" value="1"/>
</dbReference>
<evidence type="ECO:0000256" key="6">
    <source>
        <dbReference type="SAM" id="MobiDB-lite"/>
    </source>
</evidence>
<dbReference type="KEGG" id="paqt:E8L99_06755"/>
<dbReference type="GO" id="GO:0009253">
    <property type="term" value="P:peptidoglycan catabolic process"/>
    <property type="evidence" value="ECO:0007669"/>
    <property type="project" value="TreeGrafter"/>
</dbReference>
<feature type="compositionally biased region" description="Low complexity" evidence="6">
    <location>
        <begin position="42"/>
        <end position="87"/>
    </location>
</feature>
<dbReference type="InterPro" id="IPR010611">
    <property type="entry name" value="3D_dom"/>
</dbReference>
<dbReference type="SMART" id="SM00925">
    <property type="entry name" value="MltA"/>
    <property type="match status" value="1"/>
</dbReference>
<reference evidence="8 9" key="1">
    <citation type="submission" date="2019-04" db="EMBL/GenBank/DDBJ databases">
        <title>Phreatobacter aquaticus sp. nov.</title>
        <authorList>
            <person name="Choi A."/>
            <person name="Baek K."/>
        </authorList>
    </citation>
    <scope>NUCLEOTIDE SEQUENCE [LARGE SCALE GENOMIC DNA]</scope>
    <source>
        <strain evidence="8 9">NMCR1094</strain>
    </source>
</reference>
<comment type="catalytic activity">
    <reaction evidence="1">
        <text>Exolytic cleavage of the (1-&gt;4)-beta-glycosidic linkage between N-acetylmuramic acid (MurNAc) and N-acetylglucosamine (GlcNAc) residues in peptidoglycan, from either the reducing or the non-reducing ends of the peptidoglycan chains, with concomitant formation of a 1,6-anhydrobond in the MurNAc residue.</text>
        <dbReference type="EC" id="4.2.2.n1"/>
    </reaction>
</comment>
<sequence>MVLRRDSVLVLALVLACTGWSLPAAAGSSRLLLLSPPPASAPAPAEATPLPDPAAPAAAVPSETPAAAEPAPAVATTPPPADAASPAQPTPPVVATPLEAPAIEPSLSGFPFVYPGAWLERATFETLPGWAEDRQDLSFRAFLASCPPILRATRPPGSAQPVWFALRDICPRALALGPDISLEAARTFFETEFRPVRIGKFADVPETYGFLTGYYEPEVEASRERTDAFTTPFLSRPEDLVPGRGSASGGFDARGGAGRWVNGQFLPYYDRGDIENGALDGKGLEIAWVRDPIDLLFTQIQGSARLRFADGSTLRIGYAAHNGHRYVPVGRVMIERGFGTREQMSMDFIRQWMAENPEPATDVRRQNRSYVFFRVKTELRTEDGPIGGQGVSITDWRSIAIDRNVHAYGTPVYIDTILPTGPAESGEPFRRLMIAQDTGSAIVGPARGDLFLGTGFEAGSVAGRIRHRADWFVLLPKALSPDAAEVPVPEPRHPPHRSHR</sequence>
<keyword evidence="9" id="KW-1185">Reference proteome</keyword>
<dbReference type="GO" id="GO:0004553">
    <property type="term" value="F:hydrolase activity, hydrolyzing O-glycosyl compounds"/>
    <property type="evidence" value="ECO:0007669"/>
    <property type="project" value="InterPro"/>
</dbReference>
<evidence type="ECO:0000259" key="7">
    <source>
        <dbReference type="SMART" id="SM00925"/>
    </source>
</evidence>
<evidence type="ECO:0000256" key="4">
    <source>
        <dbReference type="ARBA" id="ARBA00023316"/>
    </source>
</evidence>
<dbReference type="Proteomes" id="UP000298588">
    <property type="component" value="Chromosome"/>
</dbReference>
<dbReference type="EMBL" id="CP039865">
    <property type="protein sequence ID" value="QCK85490.1"/>
    <property type="molecule type" value="Genomic_DNA"/>
</dbReference>
<dbReference type="OrthoDB" id="9783686at2"/>
<name>A0A4D7QBT3_9HYPH</name>
<dbReference type="PANTHER" id="PTHR30124">
    <property type="entry name" value="MEMBRANE-BOUND LYTIC MUREIN TRANSGLYCOSYLASE A"/>
    <property type="match status" value="1"/>
</dbReference>
<feature type="region of interest" description="Disordered" evidence="6">
    <location>
        <begin position="37"/>
        <end position="93"/>
    </location>
</feature>
<dbReference type="PANTHER" id="PTHR30124:SF0">
    <property type="entry name" value="MEMBRANE-BOUND LYTIC MUREIN TRANSGLYCOSYLASE A"/>
    <property type="match status" value="1"/>
</dbReference>
<dbReference type="InterPro" id="IPR036908">
    <property type="entry name" value="RlpA-like_sf"/>
</dbReference>
<dbReference type="CDD" id="cd14485">
    <property type="entry name" value="mltA_like_LT_A"/>
    <property type="match status" value="1"/>
</dbReference>
<evidence type="ECO:0000256" key="3">
    <source>
        <dbReference type="ARBA" id="ARBA00023239"/>
    </source>
</evidence>
<evidence type="ECO:0000313" key="8">
    <source>
        <dbReference type="EMBL" id="QCK85490.1"/>
    </source>
</evidence>
<dbReference type="InterPro" id="IPR005300">
    <property type="entry name" value="MltA_B"/>
</dbReference>
<dbReference type="EC" id="4.2.2.n1" evidence="2"/>
<dbReference type="GO" id="GO:0019867">
    <property type="term" value="C:outer membrane"/>
    <property type="evidence" value="ECO:0007669"/>
    <property type="project" value="InterPro"/>
</dbReference>
<protein>
    <recommendedName>
        <fullName evidence="2">peptidoglycan lytic exotransglycosylase</fullName>
        <ecNumber evidence="2">4.2.2.n1</ecNumber>
    </recommendedName>
    <alternativeName>
        <fullName evidence="5">Murein hydrolase A</fullName>
    </alternativeName>
</protein>
<evidence type="ECO:0000256" key="1">
    <source>
        <dbReference type="ARBA" id="ARBA00001420"/>
    </source>
</evidence>
<dbReference type="Pfam" id="PF03562">
    <property type="entry name" value="MltA"/>
    <property type="match status" value="1"/>
</dbReference>
<proteinExistence type="predicted"/>
<keyword evidence="4" id="KW-0961">Cell wall biogenesis/degradation</keyword>
<dbReference type="Gene3D" id="2.40.40.10">
    <property type="entry name" value="RlpA-like domain"/>
    <property type="match status" value="1"/>
</dbReference>
<evidence type="ECO:0000256" key="2">
    <source>
        <dbReference type="ARBA" id="ARBA00012587"/>
    </source>
</evidence>